<organism evidence="1 2">
    <name type="scientific">Paralvinella palmiformis</name>
    <dbReference type="NCBI Taxonomy" id="53620"/>
    <lineage>
        <taxon>Eukaryota</taxon>
        <taxon>Metazoa</taxon>
        <taxon>Spiralia</taxon>
        <taxon>Lophotrochozoa</taxon>
        <taxon>Annelida</taxon>
        <taxon>Polychaeta</taxon>
        <taxon>Sedentaria</taxon>
        <taxon>Canalipalpata</taxon>
        <taxon>Terebellida</taxon>
        <taxon>Terebelliformia</taxon>
        <taxon>Alvinellidae</taxon>
        <taxon>Paralvinella</taxon>
    </lineage>
</organism>
<name>A0AAD9N8I7_9ANNE</name>
<proteinExistence type="predicted"/>
<protein>
    <submittedName>
        <fullName evidence="1">Uncharacterized protein</fullName>
    </submittedName>
</protein>
<reference evidence="1" key="1">
    <citation type="journal article" date="2023" name="Mol. Biol. Evol.">
        <title>Third-Generation Sequencing Reveals the Adaptive Role of the Epigenome in Three Deep-Sea Polychaetes.</title>
        <authorList>
            <person name="Perez M."/>
            <person name="Aroh O."/>
            <person name="Sun Y."/>
            <person name="Lan Y."/>
            <person name="Juniper S.K."/>
            <person name="Young C.R."/>
            <person name="Angers B."/>
            <person name="Qian P.Y."/>
        </authorList>
    </citation>
    <scope>NUCLEOTIDE SEQUENCE</scope>
    <source>
        <strain evidence="1">P08H-3</strain>
    </source>
</reference>
<dbReference type="AlphaFoldDB" id="A0AAD9N8I7"/>
<comment type="caution">
    <text evidence="1">The sequence shown here is derived from an EMBL/GenBank/DDBJ whole genome shotgun (WGS) entry which is preliminary data.</text>
</comment>
<sequence length="100" mass="11669">MRYVKSLYSRGNTLISRFKTCSSSIKVKLFRSILCNAYGCHLWSTYKQYTYKRVVVVFNNIYRALFGILRGESISAIYVNNNIDSFGVLVRKHVYSLKHV</sequence>
<keyword evidence="2" id="KW-1185">Reference proteome</keyword>
<gene>
    <name evidence="1" type="ORF">LSH36_161g10017</name>
</gene>
<dbReference type="EMBL" id="JAODUP010000161">
    <property type="protein sequence ID" value="KAK2158966.1"/>
    <property type="molecule type" value="Genomic_DNA"/>
</dbReference>
<evidence type="ECO:0000313" key="1">
    <source>
        <dbReference type="EMBL" id="KAK2158966.1"/>
    </source>
</evidence>
<dbReference type="Proteomes" id="UP001208570">
    <property type="component" value="Unassembled WGS sequence"/>
</dbReference>
<accession>A0AAD9N8I7</accession>
<evidence type="ECO:0000313" key="2">
    <source>
        <dbReference type="Proteomes" id="UP001208570"/>
    </source>
</evidence>